<feature type="domain" description="Solute-binding protein family 5" evidence="4">
    <location>
        <begin position="199"/>
        <end position="358"/>
    </location>
</feature>
<dbReference type="Gene3D" id="3.10.105.10">
    <property type="entry name" value="Dipeptide-binding Protein, Domain 3"/>
    <property type="match status" value="1"/>
</dbReference>
<dbReference type="PANTHER" id="PTHR30290:SF9">
    <property type="entry name" value="OLIGOPEPTIDE-BINDING PROTEIN APPA"/>
    <property type="match status" value="1"/>
</dbReference>
<dbReference type="InterPro" id="IPR039424">
    <property type="entry name" value="SBP_5"/>
</dbReference>
<feature type="domain" description="Solute-binding protein family 5" evidence="4">
    <location>
        <begin position="46"/>
        <end position="143"/>
    </location>
</feature>
<dbReference type="GO" id="GO:0042597">
    <property type="term" value="C:periplasmic space"/>
    <property type="evidence" value="ECO:0007669"/>
    <property type="project" value="UniProtKB-ARBA"/>
</dbReference>
<sequence>MSGEITFGWPTAQLARDPRLAYNTMSKTYARMAFDSLLDIDPTTGELVPWLATSWRQIDPLTVEFAIRPGVQFADGTDLSAEDVRQSFVDILALQHAEPLPAAVAALAGLKDIRATDTTVTFHFGRHNAAFLRSLTRVGLAISRAAGDIRVGTGRWRPADTSGVPATLTDGSHRLVFVQTDHPDTDLYAGHAPGHPTIEYHNPGITYGLCPNASRGPLTDPRIRQALSLLIDRSRIRPILAKVGYTAANSVLAPTTRYHRDLGTELTYDPARARRLLHAANAGPSLTFEVLFNSNFSPIDAELLAAIADQWSQHGVRLQLADVGFAELRSRQQSGDYDFRFFYYTGEDPDVLRYQFAFLQRNMNRRLHSDDLDKLLDAQLSCADAEVRRSMVHSIQELIIQRGLWYPIANVRTVVGYRPGAITAAWLDSEGLVRLEPSQATRKAYTL</sequence>
<keyword evidence="6" id="KW-1185">Reference proteome</keyword>
<dbReference type="InterPro" id="IPR030678">
    <property type="entry name" value="Peptide/Ni-bd"/>
</dbReference>
<dbReference type="GO" id="GO:0043190">
    <property type="term" value="C:ATP-binding cassette (ABC) transporter complex"/>
    <property type="evidence" value="ECO:0007669"/>
    <property type="project" value="InterPro"/>
</dbReference>
<dbReference type="AlphaFoldDB" id="A0A100W080"/>
<reference evidence="6" key="1">
    <citation type="journal article" date="2016" name="Genome Announc.">
        <title>Draft Genome Sequences of Five Rapidly Growing Mycobacterium Species, M. thermoresistibile, M. fortuitum subsp. acetamidolyticum, M. canariasense, M. brisbanense, and M. novocastrense.</title>
        <authorList>
            <person name="Katahira K."/>
            <person name="Ogura Y."/>
            <person name="Gotoh Y."/>
            <person name="Hayashi T."/>
        </authorList>
    </citation>
    <scope>NUCLEOTIDE SEQUENCE [LARGE SCALE GENOMIC DNA]</scope>
    <source>
        <strain evidence="6">JCM15654</strain>
    </source>
</reference>
<evidence type="ECO:0000259" key="4">
    <source>
        <dbReference type="Pfam" id="PF00496"/>
    </source>
</evidence>
<organism evidence="5 6">
    <name type="scientific">Mycolicibacterium brisbanense</name>
    <dbReference type="NCBI Taxonomy" id="146020"/>
    <lineage>
        <taxon>Bacteria</taxon>
        <taxon>Bacillati</taxon>
        <taxon>Actinomycetota</taxon>
        <taxon>Actinomycetes</taxon>
        <taxon>Mycobacteriales</taxon>
        <taxon>Mycobacteriaceae</taxon>
        <taxon>Mycolicibacterium</taxon>
    </lineage>
</organism>
<dbReference type="STRING" id="146020.RMCB_3341"/>
<protein>
    <submittedName>
        <fullName evidence="5">Putative ABC peptide transporter, substrate-binding protein</fullName>
    </submittedName>
</protein>
<dbReference type="PIRSF" id="PIRSF002741">
    <property type="entry name" value="MppA"/>
    <property type="match status" value="1"/>
</dbReference>
<name>A0A100W080_9MYCO</name>
<keyword evidence="3" id="KW-0732">Signal</keyword>
<reference evidence="6" key="2">
    <citation type="submission" date="2016-02" db="EMBL/GenBank/DDBJ databases">
        <title>Draft genome sequence of five rapidly growing Mycobacterium species.</title>
        <authorList>
            <person name="Katahira K."/>
            <person name="Gotou Y."/>
            <person name="Iida K."/>
            <person name="Ogura Y."/>
            <person name="Hayashi T."/>
        </authorList>
    </citation>
    <scope>NUCLEOTIDE SEQUENCE [LARGE SCALE GENOMIC DNA]</scope>
    <source>
        <strain evidence="6">JCM15654</strain>
    </source>
</reference>
<comment type="similarity">
    <text evidence="1">Belongs to the bacterial solute-binding protein 5 family.</text>
</comment>
<evidence type="ECO:0000256" key="3">
    <source>
        <dbReference type="ARBA" id="ARBA00022729"/>
    </source>
</evidence>
<dbReference type="Proteomes" id="UP000069620">
    <property type="component" value="Unassembled WGS sequence"/>
</dbReference>
<dbReference type="GO" id="GO:0015833">
    <property type="term" value="P:peptide transport"/>
    <property type="evidence" value="ECO:0007669"/>
    <property type="project" value="TreeGrafter"/>
</dbReference>
<evidence type="ECO:0000313" key="6">
    <source>
        <dbReference type="Proteomes" id="UP000069620"/>
    </source>
</evidence>
<proteinExistence type="inferred from homology"/>
<evidence type="ECO:0000256" key="2">
    <source>
        <dbReference type="ARBA" id="ARBA00022448"/>
    </source>
</evidence>
<dbReference type="Pfam" id="PF00496">
    <property type="entry name" value="SBP_bac_5"/>
    <property type="match status" value="2"/>
</dbReference>
<dbReference type="EMBL" id="BCSX01000028">
    <property type="protein sequence ID" value="GAS89245.1"/>
    <property type="molecule type" value="Genomic_DNA"/>
</dbReference>
<gene>
    <name evidence="5" type="ORF">RMCB_3341</name>
</gene>
<dbReference type="Gene3D" id="3.40.190.10">
    <property type="entry name" value="Periplasmic binding protein-like II"/>
    <property type="match status" value="1"/>
</dbReference>
<dbReference type="OrthoDB" id="9046151at2"/>
<dbReference type="PANTHER" id="PTHR30290">
    <property type="entry name" value="PERIPLASMIC BINDING COMPONENT OF ABC TRANSPORTER"/>
    <property type="match status" value="1"/>
</dbReference>
<evidence type="ECO:0000313" key="5">
    <source>
        <dbReference type="EMBL" id="GAS89245.1"/>
    </source>
</evidence>
<dbReference type="SUPFAM" id="SSF53850">
    <property type="entry name" value="Periplasmic binding protein-like II"/>
    <property type="match status" value="1"/>
</dbReference>
<evidence type="ECO:0000256" key="1">
    <source>
        <dbReference type="ARBA" id="ARBA00005695"/>
    </source>
</evidence>
<dbReference type="InterPro" id="IPR000914">
    <property type="entry name" value="SBP_5_dom"/>
</dbReference>
<keyword evidence="2" id="KW-0813">Transport</keyword>
<dbReference type="RefSeq" id="WP_062829669.1">
    <property type="nucleotide sequence ID" value="NZ_BCSX01000028.1"/>
</dbReference>
<dbReference type="GO" id="GO:1904680">
    <property type="term" value="F:peptide transmembrane transporter activity"/>
    <property type="evidence" value="ECO:0007669"/>
    <property type="project" value="TreeGrafter"/>
</dbReference>
<accession>A0A100W080</accession>
<comment type="caution">
    <text evidence="5">The sequence shown here is derived from an EMBL/GenBank/DDBJ whole genome shotgun (WGS) entry which is preliminary data.</text>
</comment>